<dbReference type="Pfam" id="PF12796">
    <property type="entry name" value="Ank_2"/>
    <property type="match status" value="1"/>
</dbReference>
<dbReference type="AlphaFoldDB" id="A0A0F7TUS4"/>
<dbReference type="InterPro" id="IPR036770">
    <property type="entry name" value="Ankyrin_rpt-contain_sf"/>
</dbReference>
<dbReference type="EMBL" id="CDHK01000006">
    <property type="protein sequence ID" value="CEJ58882.1"/>
    <property type="molecule type" value="Genomic_DNA"/>
</dbReference>
<feature type="region of interest" description="Disordered" evidence="2">
    <location>
        <begin position="34"/>
        <end position="63"/>
    </location>
</feature>
<evidence type="ECO:0000313" key="3">
    <source>
        <dbReference type="EMBL" id="CEJ58882.1"/>
    </source>
</evidence>
<accession>A0A0F7TUS4</accession>
<evidence type="ECO:0000256" key="1">
    <source>
        <dbReference type="PROSITE-ProRule" id="PRU00023"/>
    </source>
</evidence>
<gene>
    <name evidence="3" type="ORF">PMG11_07527</name>
</gene>
<keyword evidence="1" id="KW-0040">ANK repeat</keyword>
<sequence>MSLILVHQHYIRESALEGTVGGASYPVTAVIKSGESSINQDPTGADNSSGKNHPMHIRRPNPVFDTDTSDVEYQFLLGTISIKTRSSRPIMTKTDSTSNTQHEIETKTFKLQLVKWLAPFNVELQALRRWGTWTYQLRHWRVINANSLLFELCKDGDLKNIQRLLGGRLASPFDVSPEGRTVLHYAARSGHAELVSFFLQLGADANAETTNGESAFQYAMWSPRGQTHLELARLFSTDSIMEMPSNGSKFCLTLAITFLAAGSRLSKV</sequence>
<feature type="compositionally biased region" description="Polar residues" evidence="2">
    <location>
        <begin position="34"/>
        <end position="51"/>
    </location>
</feature>
<dbReference type="PROSITE" id="PS50297">
    <property type="entry name" value="ANK_REP_REGION"/>
    <property type="match status" value="1"/>
</dbReference>
<name>A0A0F7TUS4_PENBI</name>
<feature type="repeat" description="ANK" evidence="1">
    <location>
        <begin position="178"/>
        <end position="210"/>
    </location>
</feature>
<dbReference type="PROSITE" id="PS50088">
    <property type="entry name" value="ANK_REPEAT"/>
    <property type="match status" value="1"/>
</dbReference>
<dbReference type="OrthoDB" id="3200163at2759"/>
<dbReference type="SUPFAM" id="SSF48403">
    <property type="entry name" value="Ankyrin repeat"/>
    <property type="match status" value="1"/>
</dbReference>
<proteinExistence type="predicted"/>
<dbReference type="SMART" id="SM00248">
    <property type="entry name" value="ANK"/>
    <property type="match status" value="2"/>
</dbReference>
<dbReference type="STRING" id="104259.A0A0F7TUS4"/>
<keyword evidence="4" id="KW-1185">Reference proteome</keyword>
<evidence type="ECO:0000313" key="4">
    <source>
        <dbReference type="Proteomes" id="UP000042958"/>
    </source>
</evidence>
<evidence type="ECO:0000256" key="2">
    <source>
        <dbReference type="SAM" id="MobiDB-lite"/>
    </source>
</evidence>
<protein>
    <submittedName>
        <fullName evidence="3">Uncharacterized protein</fullName>
    </submittedName>
</protein>
<organism evidence="3 4">
    <name type="scientific">Penicillium brasilianum</name>
    <dbReference type="NCBI Taxonomy" id="104259"/>
    <lineage>
        <taxon>Eukaryota</taxon>
        <taxon>Fungi</taxon>
        <taxon>Dikarya</taxon>
        <taxon>Ascomycota</taxon>
        <taxon>Pezizomycotina</taxon>
        <taxon>Eurotiomycetes</taxon>
        <taxon>Eurotiomycetidae</taxon>
        <taxon>Eurotiales</taxon>
        <taxon>Aspergillaceae</taxon>
        <taxon>Penicillium</taxon>
    </lineage>
</organism>
<dbReference type="InterPro" id="IPR002110">
    <property type="entry name" value="Ankyrin_rpt"/>
</dbReference>
<dbReference type="Proteomes" id="UP000042958">
    <property type="component" value="Unassembled WGS sequence"/>
</dbReference>
<dbReference type="Gene3D" id="1.25.40.20">
    <property type="entry name" value="Ankyrin repeat-containing domain"/>
    <property type="match status" value="1"/>
</dbReference>
<reference evidence="4" key="1">
    <citation type="journal article" date="2015" name="Genome Announc.">
        <title>Draft genome sequence of the fungus Penicillium brasilianum MG11.</title>
        <authorList>
            <person name="Horn F."/>
            <person name="Linde J."/>
            <person name="Mattern D.J."/>
            <person name="Walther G."/>
            <person name="Guthke R."/>
            <person name="Brakhage A.A."/>
            <person name="Valiante V."/>
        </authorList>
    </citation>
    <scope>NUCLEOTIDE SEQUENCE [LARGE SCALE GENOMIC DNA]</scope>
    <source>
        <strain evidence="4">MG11</strain>
    </source>
</reference>